<proteinExistence type="inferred from homology"/>
<feature type="region of interest" description="Disordered" evidence="9">
    <location>
        <begin position="198"/>
        <end position="237"/>
    </location>
</feature>
<keyword evidence="6 10" id="KW-0472">Membrane</keyword>
<dbReference type="Gene3D" id="2.60.40.1120">
    <property type="entry name" value="Carboxypeptidase-like, regulatory domain"/>
    <property type="match status" value="1"/>
</dbReference>
<reference evidence="13 14" key="1">
    <citation type="submission" date="2014-06" db="EMBL/GenBank/DDBJ databases">
        <title>Evolutionary Origins and Diversification of the Mycorrhizal Mutualists.</title>
        <authorList>
            <consortium name="DOE Joint Genome Institute"/>
            <consortium name="Mycorrhizal Genomics Consortium"/>
            <person name="Kohler A."/>
            <person name="Kuo A."/>
            <person name="Nagy L.G."/>
            <person name="Floudas D."/>
            <person name="Copeland A."/>
            <person name="Barry K.W."/>
            <person name="Cichocki N."/>
            <person name="Veneault-Fourrey C."/>
            <person name="LaButti K."/>
            <person name="Lindquist E.A."/>
            <person name="Lipzen A."/>
            <person name="Lundell T."/>
            <person name="Morin E."/>
            <person name="Murat C."/>
            <person name="Riley R."/>
            <person name="Ohm R."/>
            <person name="Sun H."/>
            <person name="Tunlid A."/>
            <person name="Henrissat B."/>
            <person name="Grigoriev I.V."/>
            <person name="Hibbett D.S."/>
            <person name="Martin F."/>
        </authorList>
    </citation>
    <scope>NUCLEOTIDE SEQUENCE [LARGE SCALE GENOMIC DNA]</scope>
    <source>
        <strain evidence="13 14">SS14</strain>
    </source>
</reference>
<dbReference type="AlphaFoldDB" id="A0A0C9W2A3"/>
<keyword evidence="8" id="KW-0624">Polysaccharide degradation</keyword>
<evidence type="ECO:0000256" key="11">
    <source>
        <dbReference type="SAM" id="SignalP"/>
    </source>
</evidence>
<evidence type="ECO:0000256" key="2">
    <source>
        <dbReference type="ARBA" id="ARBA00008880"/>
    </source>
</evidence>
<evidence type="ECO:0000256" key="1">
    <source>
        <dbReference type="ARBA" id="ARBA00004167"/>
    </source>
</evidence>
<dbReference type="PANTHER" id="PTHR13605:SF4">
    <property type="entry name" value="ER MEMBRANE PROTEIN COMPLEX SUBUNIT 7"/>
    <property type="match status" value="1"/>
</dbReference>
<dbReference type="GO" id="GO:0000272">
    <property type="term" value="P:polysaccharide catabolic process"/>
    <property type="evidence" value="ECO:0007669"/>
    <property type="project" value="UniProtKB-KW"/>
</dbReference>
<feature type="domain" description="ER membrane protein complex subunit 7 beta-sandwich" evidence="12">
    <location>
        <begin position="40"/>
        <end position="151"/>
    </location>
</feature>
<keyword evidence="3 10" id="KW-0812">Transmembrane</keyword>
<organism evidence="13 14">
    <name type="scientific">Sphaerobolus stellatus (strain SS14)</name>
    <dbReference type="NCBI Taxonomy" id="990650"/>
    <lineage>
        <taxon>Eukaryota</taxon>
        <taxon>Fungi</taxon>
        <taxon>Dikarya</taxon>
        <taxon>Basidiomycota</taxon>
        <taxon>Agaricomycotina</taxon>
        <taxon>Agaricomycetes</taxon>
        <taxon>Phallomycetidae</taxon>
        <taxon>Geastrales</taxon>
        <taxon>Sphaerobolaceae</taxon>
        <taxon>Sphaerobolus</taxon>
    </lineage>
</organism>
<dbReference type="GO" id="GO:0030246">
    <property type="term" value="F:carbohydrate binding"/>
    <property type="evidence" value="ECO:0007669"/>
    <property type="project" value="InterPro"/>
</dbReference>
<evidence type="ECO:0000256" key="4">
    <source>
        <dbReference type="ARBA" id="ARBA00022729"/>
    </source>
</evidence>
<evidence type="ECO:0000256" key="10">
    <source>
        <dbReference type="SAM" id="Phobius"/>
    </source>
</evidence>
<evidence type="ECO:0000259" key="12">
    <source>
        <dbReference type="Pfam" id="PF09430"/>
    </source>
</evidence>
<keyword evidence="14" id="KW-1185">Reference proteome</keyword>
<evidence type="ECO:0000313" key="14">
    <source>
        <dbReference type="Proteomes" id="UP000054279"/>
    </source>
</evidence>
<evidence type="ECO:0000256" key="6">
    <source>
        <dbReference type="ARBA" id="ARBA00023136"/>
    </source>
</evidence>
<feature type="chain" id="PRO_5002222056" description="ER membrane protein complex subunit 7 beta-sandwich domain-containing protein" evidence="11">
    <location>
        <begin position="23"/>
        <end position="237"/>
    </location>
</feature>
<dbReference type="HOGENOM" id="CLU_073620_3_0_1"/>
<feature type="signal peptide" evidence="11">
    <location>
        <begin position="1"/>
        <end position="22"/>
    </location>
</feature>
<evidence type="ECO:0000256" key="9">
    <source>
        <dbReference type="SAM" id="MobiDB-lite"/>
    </source>
</evidence>
<dbReference type="Pfam" id="PF09430">
    <property type="entry name" value="EMC7_beta-sandw"/>
    <property type="match status" value="1"/>
</dbReference>
<evidence type="ECO:0000313" key="13">
    <source>
        <dbReference type="EMBL" id="KIJ45126.1"/>
    </source>
</evidence>
<comment type="similarity">
    <text evidence="2">Belongs to the EMC7 family.</text>
</comment>
<feature type="compositionally biased region" description="Polar residues" evidence="9">
    <location>
        <begin position="201"/>
        <end position="213"/>
    </location>
</feature>
<dbReference type="InterPro" id="IPR019008">
    <property type="entry name" value="Beta_sandwich_EMC7"/>
</dbReference>
<evidence type="ECO:0000256" key="3">
    <source>
        <dbReference type="ARBA" id="ARBA00022692"/>
    </source>
</evidence>
<dbReference type="InterPro" id="IPR039163">
    <property type="entry name" value="EMC7"/>
</dbReference>
<dbReference type="InterPro" id="IPR013784">
    <property type="entry name" value="Carb-bd-like_fold"/>
</dbReference>
<feature type="transmembrane region" description="Helical" evidence="10">
    <location>
        <begin position="148"/>
        <end position="165"/>
    </location>
</feature>
<comment type="subcellular location">
    <subcellularLocation>
        <location evidence="1">Membrane</location>
        <topology evidence="1">Single-pass membrane protein</topology>
    </subcellularLocation>
</comment>
<evidence type="ECO:0000256" key="8">
    <source>
        <dbReference type="ARBA" id="ARBA00023326"/>
    </source>
</evidence>
<protein>
    <recommendedName>
        <fullName evidence="12">ER membrane protein complex subunit 7 beta-sandwich domain-containing protein</fullName>
    </recommendedName>
</protein>
<name>A0A0C9W2A3_SPHS4</name>
<dbReference type="GO" id="GO:0072546">
    <property type="term" value="C:EMC complex"/>
    <property type="evidence" value="ECO:0007669"/>
    <property type="project" value="TreeGrafter"/>
</dbReference>
<keyword evidence="4 11" id="KW-0732">Signal</keyword>
<evidence type="ECO:0000256" key="5">
    <source>
        <dbReference type="ARBA" id="ARBA00022989"/>
    </source>
</evidence>
<keyword evidence="7" id="KW-0119">Carbohydrate metabolism</keyword>
<evidence type="ECO:0000256" key="7">
    <source>
        <dbReference type="ARBA" id="ARBA00023277"/>
    </source>
</evidence>
<sequence length="237" mass="25459">MARLSGLYLLASLCFSSIAVCAVQVSGRIQWNDVCPNYTNIRGAKAILDNGRSSGYVRRDGQFTIPDVSPGTYILSILSHDFLFDQVRVDVSDAEPSASVYAYIPGTPLSPAPLLSTGSPVVLSAKARHNYFVERDAFDPVAMFKNPMMMIMLASAVLIFAAPYLKASLDDDSLKELSERQNKVIAAQNSISSMDIGGLTNMLTGSSEQSQKASKPAPTPSKGKAKSHSRGNLSYAL</sequence>
<dbReference type="SUPFAM" id="SSF49452">
    <property type="entry name" value="Starch-binding domain-like"/>
    <property type="match status" value="1"/>
</dbReference>
<keyword evidence="5 10" id="KW-1133">Transmembrane helix</keyword>
<dbReference type="Proteomes" id="UP000054279">
    <property type="component" value="Unassembled WGS sequence"/>
</dbReference>
<dbReference type="PANTHER" id="PTHR13605">
    <property type="entry name" value="ER MEMBRANE PROTEIN COMPLEX SUBUNIT 7"/>
    <property type="match status" value="1"/>
</dbReference>
<dbReference type="OrthoDB" id="27095at2759"/>
<gene>
    <name evidence="13" type="ORF">M422DRAFT_67283</name>
</gene>
<accession>A0A0C9W2A3</accession>
<dbReference type="EMBL" id="KN837113">
    <property type="protein sequence ID" value="KIJ45126.1"/>
    <property type="molecule type" value="Genomic_DNA"/>
</dbReference>